<dbReference type="STRING" id="60517.A0A0R3VTE2"/>
<feature type="transmembrane region" description="Helical" evidence="13">
    <location>
        <begin position="56"/>
        <end position="76"/>
    </location>
</feature>
<sequence>MVRRKSQVKSTSPGNEQGEGWLAKTKANCIFFLESTSIRGCSRIVRSENRIIRYMWATYLCFTTLFLHISIMKLVFEYMEYAVNIQTYNNMDAPMAFPTVTFCNHQPFSARAYQLWRNESVISPTRFNQLLRHRAANLLAQSVEIPKNDNESVRLLDRELLLESLRQAIVYDTLPLYYQSLPWPTHLELGHSPKDLIALCLLRYSSKWAVTGPGCEDSALRVRRQSNPKFFNCFSVEIVKEFSQHIRELGLVLWLGPDENHGKEDRQAFLFDLFEQAYGLRVSIHEPGQMANLDRHSFQVAPGRMNELTFQTVQSVHNNRPTKPCFTEPKETFTDLEENFYYEFELCLKSHLQQQIIDKCGYRSMNLMDKEVVDRREKCAESIVNNAAVYRKVLEDHGICLRRCVSTEYESKVSVTVWRPTGLFDAVVNGMEAKLIEHFLKTSDLDEAKIFDERYTYLEENLVLTVNALFSRIGGLCSLYIGLTLAVFMEIVEFIYLSWIKRKGDHDSTTEISNKENDASAQNSIEENHMGEIEPDENPNNQKSTEMTDTLTVV</sequence>
<gene>
    <name evidence="14" type="ORF">TASK_LOCUS500</name>
</gene>
<dbReference type="WBParaSite" id="TASK_0000049901-mRNA-1">
    <property type="protein sequence ID" value="TASK_0000049901-mRNA-1"/>
    <property type="gene ID" value="TASK_0000049901"/>
</dbReference>
<evidence type="ECO:0000256" key="8">
    <source>
        <dbReference type="ARBA" id="ARBA00023136"/>
    </source>
</evidence>
<keyword evidence="2 11" id="KW-0813">Transport</keyword>
<dbReference type="GO" id="GO:0005886">
    <property type="term" value="C:plasma membrane"/>
    <property type="evidence" value="ECO:0007669"/>
    <property type="project" value="TreeGrafter"/>
</dbReference>
<feature type="compositionally biased region" description="Polar residues" evidence="12">
    <location>
        <begin position="538"/>
        <end position="554"/>
    </location>
</feature>
<evidence type="ECO:0000256" key="13">
    <source>
        <dbReference type="SAM" id="Phobius"/>
    </source>
</evidence>
<dbReference type="PANTHER" id="PTHR11690:SF248">
    <property type="entry name" value="PICKPOCKET 17, ISOFORM A"/>
    <property type="match status" value="1"/>
</dbReference>
<evidence type="ECO:0000256" key="2">
    <source>
        <dbReference type="ARBA" id="ARBA00022448"/>
    </source>
</evidence>
<dbReference type="Pfam" id="PF00858">
    <property type="entry name" value="ASC"/>
    <property type="match status" value="1"/>
</dbReference>
<evidence type="ECO:0000256" key="10">
    <source>
        <dbReference type="ARBA" id="ARBA00023303"/>
    </source>
</evidence>
<keyword evidence="10 11" id="KW-0407">Ion channel</keyword>
<dbReference type="OrthoDB" id="6262926at2759"/>
<evidence type="ECO:0000313" key="15">
    <source>
        <dbReference type="Proteomes" id="UP000282613"/>
    </source>
</evidence>
<dbReference type="PANTHER" id="PTHR11690">
    <property type="entry name" value="AMILORIDE-SENSITIVE SODIUM CHANNEL-RELATED"/>
    <property type="match status" value="1"/>
</dbReference>
<name>A0A0R3VTE2_TAEAS</name>
<keyword evidence="8 13" id="KW-0472">Membrane</keyword>
<dbReference type="Gene3D" id="1.10.287.770">
    <property type="entry name" value="YojJ-like"/>
    <property type="match status" value="1"/>
</dbReference>
<dbReference type="AlphaFoldDB" id="A0A0R3VTE2"/>
<protein>
    <submittedName>
        <fullName evidence="16">Amiloride-sensitive sodium channel</fullName>
    </submittedName>
</protein>
<evidence type="ECO:0000313" key="14">
    <source>
        <dbReference type="EMBL" id="VDK21096.1"/>
    </source>
</evidence>
<keyword evidence="7 11" id="KW-0406">Ion transport</keyword>
<keyword evidence="15" id="KW-1185">Reference proteome</keyword>
<evidence type="ECO:0000256" key="1">
    <source>
        <dbReference type="ARBA" id="ARBA00004141"/>
    </source>
</evidence>
<proteinExistence type="inferred from homology"/>
<comment type="similarity">
    <text evidence="11">Belongs to the amiloride-sensitive sodium channel (TC 1.A.6) family.</text>
</comment>
<evidence type="ECO:0000256" key="4">
    <source>
        <dbReference type="ARBA" id="ARBA00022692"/>
    </source>
</evidence>
<evidence type="ECO:0000256" key="6">
    <source>
        <dbReference type="ARBA" id="ARBA00023053"/>
    </source>
</evidence>
<dbReference type="EMBL" id="UYRS01000064">
    <property type="protein sequence ID" value="VDK21096.1"/>
    <property type="molecule type" value="Genomic_DNA"/>
</dbReference>
<dbReference type="Proteomes" id="UP000282613">
    <property type="component" value="Unassembled WGS sequence"/>
</dbReference>
<accession>A0A0R3VTE2</accession>
<keyword evidence="5 13" id="KW-1133">Transmembrane helix</keyword>
<reference evidence="14 15" key="2">
    <citation type="submission" date="2018-11" db="EMBL/GenBank/DDBJ databases">
        <authorList>
            <consortium name="Pathogen Informatics"/>
        </authorList>
    </citation>
    <scope>NUCLEOTIDE SEQUENCE [LARGE SCALE GENOMIC DNA]</scope>
</reference>
<reference evidence="16" key="1">
    <citation type="submission" date="2017-02" db="UniProtKB">
        <authorList>
            <consortium name="WormBaseParasite"/>
        </authorList>
    </citation>
    <scope>IDENTIFICATION</scope>
</reference>
<evidence type="ECO:0000256" key="9">
    <source>
        <dbReference type="ARBA" id="ARBA00023201"/>
    </source>
</evidence>
<evidence type="ECO:0000256" key="12">
    <source>
        <dbReference type="SAM" id="MobiDB-lite"/>
    </source>
</evidence>
<dbReference type="PRINTS" id="PR01078">
    <property type="entry name" value="AMINACHANNEL"/>
</dbReference>
<keyword evidence="4 11" id="KW-0812">Transmembrane</keyword>
<evidence type="ECO:0000256" key="7">
    <source>
        <dbReference type="ARBA" id="ARBA00023065"/>
    </source>
</evidence>
<evidence type="ECO:0000256" key="5">
    <source>
        <dbReference type="ARBA" id="ARBA00022989"/>
    </source>
</evidence>
<dbReference type="GO" id="GO:0015280">
    <property type="term" value="F:ligand-gated sodium channel activity"/>
    <property type="evidence" value="ECO:0007669"/>
    <property type="project" value="TreeGrafter"/>
</dbReference>
<keyword evidence="9 11" id="KW-0739">Sodium transport</keyword>
<evidence type="ECO:0000313" key="16">
    <source>
        <dbReference type="WBParaSite" id="TASK_0000049901-mRNA-1"/>
    </source>
</evidence>
<feature type="region of interest" description="Disordered" evidence="12">
    <location>
        <begin position="531"/>
        <end position="554"/>
    </location>
</feature>
<comment type="subcellular location">
    <subcellularLocation>
        <location evidence="1">Membrane</location>
        <topology evidence="1">Multi-pass membrane protein</topology>
    </subcellularLocation>
</comment>
<evidence type="ECO:0000256" key="11">
    <source>
        <dbReference type="RuleBase" id="RU000679"/>
    </source>
</evidence>
<evidence type="ECO:0000256" key="3">
    <source>
        <dbReference type="ARBA" id="ARBA00022461"/>
    </source>
</evidence>
<feature type="transmembrane region" description="Helical" evidence="13">
    <location>
        <begin position="479"/>
        <end position="499"/>
    </location>
</feature>
<keyword evidence="3 11" id="KW-0894">Sodium channel</keyword>
<dbReference type="InterPro" id="IPR001873">
    <property type="entry name" value="ENaC"/>
</dbReference>
<keyword evidence="6" id="KW-0915">Sodium</keyword>
<organism evidence="16">
    <name type="scientific">Taenia asiatica</name>
    <name type="common">Asian tapeworm</name>
    <dbReference type="NCBI Taxonomy" id="60517"/>
    <lineage>
        <taxon>Eukaryota</taxon>
        <taxon>Metazoa</taxon>
        <taxon>Spiralia</taxon>
        <taxon>Lophotrochozoa</taxon>
        <taxon>Platyhelminthes</taxon>
        <taxon>Cestoda</taxon>
        <taxon>Eucestoda</taxon>
        <taxon>Cyclophyllidea</taxon>
        <taxon>Taeniidae</taxon>
        <taxon>Taenia</taxon>
    </lineage>
</organism>